<dbReference type="OrthoDB" id="128867at2759"/>
<gene>
    <name evidence="3" type="ORF">FBEOM_8893</name>
</gene>
<comment type="caution">
    <text evidence="3">The sequence shown here is derived from an EMBL/GenBank/DDBJ whole genome shotgun (WGS) entry which is preliminary data.</text>
</comment>
<dbReference type="SUPFAM" id="SSF50978">
    <property type="entry name" value="WD40 repeat-like"/>
    <property type="match status" value="1"/>
</dbReference>
<dbReference type="Gene3D" id="2.130.10.10">
    <property type="entry name" value="YVTN repeat-like/Quinoprotein amine dehydrogenase"/>
    <property type="match status" value="1"/>
</dbReference>
<reference evidence="3" key="2">
    <citation type="submission" date="2020-02" db="EMBL/GenBank/DDBJ databases">
        <title>Identification and distribution of gene clusters putatively required for synthesis of sphingolipid metabolism inhibitors in phylogenetically diverse species of the filamentous fungus Fusarium.</title>
        <authorList>
            <person name="Kim H.-S."/>
            <person name="Busman M."/>
            <person name="Brown D.W."/>
            <person name="Divon H."/>
            <person name="Uhlig S."/>
            <person name="Proctor R.H."/>
        </authorList>
    </citation>
    <scope>NUCLEOTIDE SEQUENCE</scope>
    <source>
        <strain evidence="3">NRRL 25174</strain>
    </source>
</reference>
<organism evidence="3 4">
    <name type="scientific">Fusarium beomiforme</name>
    <dbReference type="NCBI Taxonomy" id="44412"/>
    <lineage>
        <taxon>Eukaryota</taxon>
        <taxon>Fungi</taxon>
        <taxon>Dikarya</taxon>
        <taxon>Ascomycota</taxon>
        <taxon>Pezizomycotina</taxon>
        <taxon>Sordariomycetes</taxon>
        <taxon>Hypocreomycetidae</taxon>
        <taxon>Hypocreales</taxon>
        <taxon>Nectriaceae</taxon>
        <taxon>Fusarium</taxon>
        <taxon>Fusarium burgessii species complex</taxon>
    </lineage>
</organism>
<dbReference type="GO" id="GO:0080008">
    <property type="term" value="C:Cul4-RING E3 ubiquitin ligase complex"/>
    <property type="evidence" value="ECO:0007669"/>
    <property type="project" value="TreeGrafter"/>
</dbReference>
<reference evidence="3" key="1">
    <citation type="journal article" date="2017" name="Mycologia">
        <title>Fusarium algeriense, sp. nov., a novel toxigenic crown rot pathogen of durum wheat from Algeria is nested in the Fusarium burgessii species complex.</title>
        <authorList>
            <person name="Laraba I."/>
            <person name="Keddad A."/>
            <person name="Boureghda H."/>
            <person name="Abdallah N."/>
            <person name="Vaughan M.M."/>
            <person name="Proctor R.H."/>
            <person name="Busman M."/>
            <person name="O'Donnell K."/>
        </authorList>
    </citation>
    <scope>NUCLEOTIDE SEQUENCE</scope>
    <source>
        <strain evidence="3">NRRL 25174</strain>
    </source>
</reference>
<dbReference type="InterPro" id="IPR036322">
    <property type="entry name" value="WD40_repeat_dom_sf"/>
</dbReference>
<dbReference type="InterPro" id="IPR015943">
    <property type="entry name" value="WD40/YVTN_repeat-like_dom_sf"/>
</dbReference>
<evidence type="ECO:0000313" key="3">
    <source>
        <dbReference type="EMBL" id="KAF4337225.1"/>
    </source>
</evidence>
<dbReference type="EMBL" id="PVQB02000433">
    <property type="protein sequence ID" value="KAF4337225.1"/>
    <property type="molecule type" value="Genomic_DNA"/>
</dbReference>
<sequence>MNREIPGYYYDNEKKKYFKIEKTHTAPSSAAWSSEAVKRRKVEDKAQKLAERRAHQVKSHIKRHFFAKDIVSPAILAREVGLPYVAESGRGRVEDEDLGAAAWARGIVAKGKIPFAPSFAIERHANMPCFYVSGDDEKTGLGASYAKFVSHEKHTALLAGPYHSIQRRDRNSPQWLLGQSTHYQRVAIPHERRGEWIVHNSTPAPASSDLICVASSNRGLLKMHYDGSVSVAAPRVAQKGIQLPQETFAQDFQEGNHNVVFTGGRQPRLWITDLRAPEPQWSFAKHASSISHIKSVNQHQVLVSGLKSSMALYDVRHLSSDPRGTRPLLRFHGHRNEAYFHIGWDVSPELNVVAAAQDNGTVKLFSLRSGRQLRCPAVESIHVDTPIKALMFQGMPRERRPSLYIAEGPMLRKFSYGTTTWEDEA</sequence>
<keyword evidence="4" id="KW-1185">Reference proteome</keyword>
<keyword evidence="2" id="KW-0677">Repeat</keyword>
<protein>
    <submittedName>
        <fullName evidence="3">Myocyte-specific enhancer factor 2d</fullName>
    </submittedName>
</protein>
<dbReference type="InterPro" id="IPR052254">
    <property type="entry name" value="CUL4-DDB1_E3_ligase_receptor"/>
</dbReference>
<proteinExistence type="predicted"/>
<dbReference type="AlphaFoldDB" id="A0A9P5DVQ6"/>
<evidence type="ECO:0000313" key="4">
    <source>
        <dbReference type="Proteomes" id="UP000730481"/>
    </source>
</evidence>
<accession>A0A9P5DVQ6</accession>
<dbReference type="Proteomes" id="UP000730481">
    <property type="component" value="Unassembled WGS sequence"/>
</dbReference>
<dbReference type="PANTHER" id="PTHR44472">
    <property type="entry name" value="DDB1- AND CUL4-ASSOCIATED FACTOR 4-RELATED"/>
    <property type="match status" value="1"/>
</dbReference>
<evidence type="ECO:0000256" key="2">
    <source>
        <dbReference type="ARBA" id="ARBA00022737"/>
    </source>
</evidence>
<dbReference type="PANTHER" id="PTHR44472:SF1">
    <property type="entry name" value="DDB1 AND CUL4 ASSOCIATED FACTOR 4"/>
    <property type="match status" value="1"/>
</dbReference>
<name>A0A9P5DVQ6_9HYPO</name>
<evidence type="ECO:0000256" key="1">
    <source>
        <dbReference type="ARBA" id="ARBA00022574"/>
    </source>
</evidence>
<keyword evidence="1" id="KW-0853">WD repeat</keyword>